<organism evidence="3 4">
    <name type="scientific">Lepraria neglecta</name>
    <dbReference type="NCBI Taxonomy" id="209136"/>
    <lineage>
        <taxon>Eukaryota</taxon>
        <taxon>Fungi</taxon>
        <taxon>Dikarya</taxon>
        <taxon>Ascomycota</taxon>
        <taxon>Pezizomycotina</taxon>
        <taxon>Lecanoromycetes</taxon>
        <taxon>OSLEUM clade</taxon>
        <taxon>Lecanoromycetidae</taxon>
        <taxon>Lecanorales</taxon>
        <taxon>Lecanorineae</taxon>
        <taxon>Stereocaulaceae</taxon>
        <taxon>Lepraria</taxon>
    </lineage>
</organism>
<proteinExistence type="predicted"/>
<dbReference type="EMBL" id="JASNWA010000004">
    <property type="protein sequence ID" value="KAK3176522.1"/>
    <property type="molecule type" value="Genomic_DNA"/>
</dbReference>
<feature type="region of interest" description="Disordered" evidence="1">
    <location>
        <begin position="291"/>
        <end position="312"/>
    </location>
</feature>
<feature type="compositionally biased region" description="Polar residues" evidence="1">
    <location>
        <begin position="544"/>
        <end position="561"/>
    </location>
</feature>
<reference evidence="3" key="1">
    <citation type="submission" date="2022-11" db="EMBL/GenBank/DDBJ databases">
        <title>Chromosomal genome sequence assembly and mating type (MAT) locus characterization of the leprose asexual lichenized fungus Lepraria neglecta (Nyl.) Erichsen.</title>
        <authorList>
            <person name="Allen J.L."/>
            <person name="Pfeffer B."/>
        </authorList>
    </citation>
    <scope>NUCLEOTIDE SEQUENCE</scope>
    <source>
        <strain evidence="3">Allen 5258</strain>
    </source>
</reference>
<dbReference type="AlphaFoldDB" id="A0AAD9ZDV2"/>
<evidence type="ECO:0000313" key="3">
    <source>
        <dbReference type="EMBL" id="KAK3176522.1"/>
    </source>
</evidence>
<gene>
    <name evidence="3" type="ORF">OEA41_007845</name>
</gene>
<sequence>MRCFIKAAALLLSNCVSAFVIPEHAALSGPSSDGVVKYSKARSADAPLQSVLTNVDSHEALLKFAITTVESKDELPIHTFQVEGTEKACGESNVLLNGQELDSEWDGTTGRGRDYLDIYGGKEAEWHISCLYNVIPKDGSSSNGEDVVHVLSLRVVDSKHHPGFTVSYKQMGPPSILRFKPRYNPTDMAIVPSLASLWRTPSVEFDPDMLAIGQAHGSTAIVESLHRGQATLEAKLEAWKSQLKSGIKKVGKMLCHKATEMKMTMPEKPALPKRPTLPEAPTLPEIPAKVPFDRLLEPPPPSHDELASTTEELDSTNTIPIHPAATTRSLSQLEALNPTTTYTSSPSLPSHSEHNLHLLKIFGLILILSSCLAWVFLRCRDPRKRAERLARREERHNRKLYRRAARQYKFRMFLWNRYQEVMIGIWNFRMRYRLAPKETITWDEKRARVLKQEGVLEDIMSDDIRALRNAHRIVSDITIAEEGRGSLIYEVEGSERRRSVSTLPGYESEGSQPPSYSDAGDGLEGAMVVDGFRYTAAETEFRSDSSVISTSPRISRDGTNSDFDEKIEPMSLEVSGPAGSGY</sequence>
<evidence type="ECO:0000313" key="4">
    <source>
        <dbReference type="Proteomes" id="UP001276659"/>
    </source>
</evidence>
<name>A0AAD9ZDV2_9LECA</name>
<feature type="compositionally biased region" description="Basic and acidic residues" evidence="1">
    <location>
        <begin position="291"/>
        <end position="306"/>
    </location>
</feature>
<comment type="caution">
    <text evidence="3">The sequence shown here is derived from an EMBL/GenBank/DDBJ whole genome shotgun (WGS) entry which is preliminary data.</text>
</comment>
<feature type="chain" id="PRO_5041920119" evidence="2">
    <location>
        <begin position="19"/>
        <end position="582"/>
    </location>
</feature>
<feature type="region of interest" description="Disordered" evidence="1">
    <location>
        <begin position="499"/>
        <end position="522"/>
    </location>
</feature>
<feature type="region of interest" description="Disordered" evidence="1">
    <location>
        <begin position="541"/>
        <end position="582"/>
    </location>
</feature>
<feature type="signal peptide" evidence="2">
    <location>
        <begin position="1"/>
        <end position="18"/>
    </location>
</feature>
<dbReference type="Proteomes" id="UP001276659">
    <property type="component" value="Unassembled WGS sequence"/>
</dbReference>
<evidence type="ECO:0000256" key="1">
    <source>
        <dbReference type="SAM" id="MobiDB-lite"/>
    </source>
</evidence>
<protein>
    <submittedName>
        <fullName evidence="3">Uncharacterized protein</fullName>
    </submittedName>
</protein>
<accession>A0AAD9ZDV2</accession>
<keyword evidence="2" id="KW-0732">Signal</keyword>
<keyword evidence="4" id="KW-1185">Reference proteome</keyword>
<evidence type="ECO:0000256" key="2">
    <source>
        <dbReference type="SAM" id="SignalP"/>
    </source>
</evidence>